<dbReference type="RefSeq" id="WP_122627157.1">
    <property type="nucleotide sequence ID" value="NZ_UPPP01000061.1"/>
</dbReference>
<dbReference type="PANTHER" id="PTHR21015:SF22">
    <property type="entry name" value="GLYCOSYLTRANSFERASE"/>
    <property type="match status" value="1"/>
</dbReference>
<dbReference type="GO" id="GO:0009252">
    <property type="term" value="P:peptidoglycan biosynthetic process"/>
    <property type="evidence" value="ECO:0007669"/>
    <property type="project" value="UniProtKB-UniRule"/>
</dbReference>
<feature type="domain" description="Glycosyltransferase family 28 N-terminal" evidence="11">
    <location>
        <begin position="3"/>
        <end position="142"/>
    </location>
</feature>
<evidence type="ECO:0000256" key="8">
    <source>
        <dbReference type="ARBA" id="ARBA00023306"/>
    </source>
</evidence>
<evidence type="ECO:0000256" key="2">
    <source>
        <dbReference type="ARBA" id="ARBA00022618"/>
    </source>
</evidence>
<dbReference type="GO" id="GO:0071555">
    <property type="term" value="P:cell wall organization"/>
    <property type="evidence" value="ECO:0007669"/>
    <property type="project" value="UniProtKB-KW"/>
</dbReference>
<comment type="similarity">
    <text evidence="10">Belongs to the glycosyltransferase 28 family. MurG subfamily.</text>
</comment>
<feature type="binding site" evidence="10">
    <location>
        <position position="166"/>
    </location>
    <ligand>
        <name>UDP-N-acetyl-alpha-D-glucosamine</name>
        <dbReference type="ChEBI" id="CHEBI:57705"/>
    </ligand>
</feature>
<dbReference type="OrthoDB" id="9808936at2"/>
<dbReference type="Gene3D" id="3.40.50.2000">
    <property type="entry name" value="Glycogen Phosphorylase B"/>
    <property type="match status" value="2"/>
</dbReference>
<dbReference type="SUPFAM" id="SSF53756">
    <property type="entry name" value="UDP-Glycosyltransferase/glycogen phosphorylase"/>
    <property type="match status" value="1"/>
</dbReference>
<evidence type="ECO:0000256" key="3">
    <source>
        <dbReference type="ARBA" id="ARBA00022676"/>
    </source>
</evidence>
<comment type="catalytic activity">
    <reaction evidence="10">
        <text>di-trans,octa-cis-undecaprenyl diphospho-N-acetyl-alpha-D-muramoyl-L-alanyl-D-glutamyl-meso-2,6-diaminopimeloyl-D-alanyl-D-alanine + UDP-N-acetyl-alpha-D-glucosamine = di-trans,octa-cis-undecaprenyl diphospho-[N-acetyl-alpha-D-glucosaminyl-(1-&gt;4)]-N-acetyl-alpha-D-muramoyl-L-alanyl-D-glutamyl-meso-2,6-diaminopimeloyl-D-alanyl-D-alanine + UDP + H(+)</text>
        <dbReference type="Rhea" id="RHEA:31227"/>
        <dbReference type="ChEBI" id="CHEBI:15378"/>
        <dbReference type="ChEBI" id="CHEBI:57705"/>
        <dbReference type="ChEBI" id="CHEBI:58223"/>
        <dbReference type="ChEBI" id="CHEBI:61387"/>
        <dbReference type="ChEBI" id="CHEBI:61388"/>
        <dbReference type="EC" id="2.4.1.227"/>
    </reaction>
</comment>
<evidence type="ECO:0000256" key="1">
    <source>
        <dbReference type="ARBA" id="ARBA00022475"/>
    </source>
</evidence>
<keyword evidence="3 10" id="KW-0328">Glycosyltransferase</keyword>
<evidence type="ECO:0000256" key="5">
    <source>
        <dbReference type="ARBA" id="ARBA00022960"/>
    </source>
</evidence>
<gene>
    <name evidence="10" type="primary">murG</name>
    <name evidence="13" type="ORF">LUCI_1435</name>
</gene>
<feature type="domain" description="Glycosyl transferase family 28 C-terminal" evidence="12">
    <location>
        <begin position="189"/>
        <end position="359"/>
    </location>
</feature>
<dbReference type="GO" id="GO:0005975">
    <property type="term" value="P:carbohydrate metabolic process"/>
    <property type="evidence" value="ECO:0007669"/>
    <property type="project" value="InterPro"/>
</dbReference>
<dbReference type="HAMAP" id="MF_00033">
    <property type="entry name" value="MurG"/>
    <property type="match status" value="1"/>
</dbReference>
<dbReference type="NCBIfam" id="TIGR01133">
    <property type="entry name" value="murG"/>
    <property type="match status" value="1"/>
</dbReference>
<dbReference type="EC" id="2.4.1.227" evidence="10"/>
<dbReference type="CDD" id="cd03785">
    <property type="entry name" value="GT28_MurG"/>
    <property type="match status" value="1"/>
</dbReference>
<keyword evidence="8 10" id="KW-0131">Cell cycle</keyword>
<evidence type="ECO:0000256" key="6">
    <source>
        <dbReference type="ARBA" id="ARBA00022984"/>
    </source>
</evidence>
<keyword evidence="2 10" id="KW-0132">Cell division</keyword>
<keyword evidence="4 10" id="KW-0808">Transferase</keyword>
<reference evidence="13 14" key="1">
    <citation type="submission" date="2018-06" db="EMBL/GenBank/DDBJ databases">
        <authorList>
            <person name="Strepis N."/>
        </authorList>
    </citation>
    <scope>NUCLEOTIDE SEQUENCE [LARGE SCALE GENOMIC DNA]</scope>
    <source>
        <strain evidence="13">LUCI</strain>
    </source>
</reference>
<comment type="subcellular location">
    <subcellularLocation>
        <location evidence="10">Cell membrane</location>
        <topology evidence="10">Peripheral membrane protein</topology>
        <orientation evidence="10">Cytoplasmic side</orientation>
    </subcellularLocation>
</comment>
<keyword evidence="1 10" id="KW-1003">Cell membrane</keyword>
<dbReference type="AlphaFoldDB" id="A0A498R500"/>
<dbReference type="InterPro" id="IPR007235">
    <property type="entry name" value="Glyco_trans_28_C"/>
</dbReference>
<organism evidence="13 14">
    <name type="scientific">Lucifera butyrica</name>
    <dbReference type="NCBI Taxonomy" id="1351585"/>
    <lineage>
        <taxon>Bacteria</taxon>
        <taxon>Bacillati</taxon>
        <taxon>Bacillota</taxon>
        <taxon>Negativicutes</taxon>
        <taxon>Veillonellales</taxon>
        <taxon>Veillonellaceae</taxon>
        <taxon>Lucifera</taxon>
    </lineage>
</organism>
<dbReference type="Pfam" id="PF03033">
    <property type="entry name" value="Glyco_transf_28"/>
    <property type="match status" value="1"/>
</dbReference>
<evidence type="ECO:0000256" key="4">
    <source>
        <dbReference type="ARBA" id="ARBA00022679"/>
    </source>
</evidence>
<protein>
    <recommendedName>
        <fullName evidence="10">UDP-N-acetylglucosamine--N-acetylmuramyl-(pentapeptide) pyrophosphoryl-undecaprenol N-acetylglucosamine transferase</fullName>
        <ecNumber evidence="10">2.4.1.227</ecNumber>
    </recommendedName>
    <alternativeName>
        <fullName evidence="10">Undecaprenyl-PP-MurNAc-pentapeptide-UDPGlcNAc GlcNAc transferase</fullName>
    </alternativeName>
</protein>
<dbReference type="PANTHER" id="PTHR21015">
    <property type="entry name" value="UDP-N-ACETYLGLUCOSAMINE--N-ACETYLMURAMYL-(PENTAPEPTIDE) PYROPHOSPHORYL-UNDECAPRENOL N-ACETYLGLUCOSAMINE TRANSFERASE 1"/>
    <property type="match status" value="1"/>
</dbReference>
<keyword evidence="9 10" id="KW-0961">Cell wall biogenesis/degradation</keyword>
<dbReference type="GO" id="GO:0051301">
    <property type="term" value="P:cell division"/>
    <property type="evidence" value="ECO:0007669"/>
    <property type="project" value="UniProtKB-KW"/>
</dbReference>
<evidence type="ECO:0000256" key="9">
    <source>
        <dbReference type="ARBA" id="ARBA00023316"/>
    </source>
</evidence>
<keyword evidence="7 10" id="KW-0472">Membrane</keyword>
<evidence type="ECO:0000256" key="7">
    <source>
        <dbReference type="ARBA" id="ARBA00023136"/>
    </source>
</evidence>
<comment type="pathway">
    <text evidence="10">Cell wall biogenesis; peptidoglycan biosynthesis.</text>
</comment>
<keyword evidence="5 10" id="KW-0133">Cell shape</keyword>
<name>A0A498R500_9FIRM</name>
<evidence type="ECO:0000313" key="14">
    <source>
        <dbReference type="Proteomes" id="UP000277811"/>
    </source>
</evidence>
<dbReference type="GO" id="GO:0005886">
    <property type="term" value="C:plasma membrane"/>
    <property type="evidence" value="ECO:0007669"/>
    <property type="project" value="UniProtKB-SubCell"/>
</dbReference>
<feature type="binding site" evidence="10">
    <location>
        <position position="301"/>
    </location>
    <ligand>
        <name>UDP-N-acetyl-alpha-D-glucosamine</name>
        <dbReference type="ChEBI" id="CHEBI:57705"/>
    </ligand>
</feature>
<comment type="caution">
    <text evidence="10">Lacks conserved residue(s) required for the propagation of feature annotation.</text>
</comment>
<evidence type="ECO:0000259" key="11">
    <source>
        <dbReference type="Pfam" id="PF03033"/>
    </source>
</evidence>
<feature type="binding site" evidence="10">
    <location>
        <position position="196"/>
    </location>
    <ligand>
        <name>UDP-N-acetyl-alpha-D-glucosamine</name>
        <dbReference type="ChEBI" id="CHEBI:57705"/>
    </ligand>
</feature>
<dbReference type="GO" id="GO:0051991">
    <property type="term" value="F:UDP-N-acetyl-D-glucosamine:N-acetylmuramoyl-L-alanyl-D-glutamyl-meso-2,6-diaminopimelyl-D-alanyl-D-alanine-diphosphoundecaprenol 4-beta-N-acetylglucosaminlytransferase activity"/>
    <property type="evidence" value="ECO:0007669"/>
    <property type="project" value="RHEA"/>
</dbReference>
<dbReference type="EMBL" id="UPPP01000061">
    <property type="protein sequence ID" value="VBB06219.1"/>
    <property type="molecule type" value="Genomic_DNA"/>
</dbReference>
<dbReference type="GO" id="GO:0050511">
    <property type="term" value="F:undecaprenyldiphospho-muramoylpentapeptide beta-N-acetylglucosaminyltransferase activity"/>
    <property type="evidence" value="ECO:0007669"/>
    <property type="project" value="UniProtKB-UniRule"/>
</dbReference>
<dbReference type="GO" id="GO:0008360">
    <property type="term" value="P:regulation of cell shape"/>
    <property type="evidence" value="ECO:0007669"/>
    <property type="project" value="UniProtKB-KW"/>
</dbReference>
<accession>A0A498R500</accession>
<keyword evidence="14" id="KW-1185">Reference proteome</keyword>
<feature type="binding site" evidence="10">
    <location>
        <position position="124"/>
    </location>
    <ligand>
        <name>UDP-N-acetyl-alpha-D-glucosamine</name>
        <dbReference type="ChEBI" id="CHEBI:57705"/>
    </ligand>
</feature>
<sequence>MRIIMAGGGTGGHIYPALTIAKAIANRTTSCEILFVGTRNGLEADIIPKEGYPLQTIDVGGFERRLSWKNLMNVLKTMGSLWKSRQIIQQFKPDIVIGTGGYVCGPVLLAASILGIPTMIQEQNVFAGVTNKILSRFVDCVAVGYQEAVNCFAAPDKVVFTGNPIRPEVMSAVRDDAYAALGLSRDKFTILVSGGSRGAHTMNQAMLEVHQVFKDKEQIQILHVTGQNDYNYIVGNLKQRGIDVAKAGNSIIKSYLYNMPYALAVADLAIFRAGAIGLAELTARGIPSILIPYPYAAENHQEFNARVLEKNGAAVVIRDKELTGQLLAERIAQLTGNRAQLKTMAEASKRLGCPEAAETLAKLAFQLSGK</sequence>
<evidence type="ECO:0000259" key="12">
    <source>
        <dbReference type="Pfam" id="PF04101"/>
    </source>
</evidence>
<dbReference type="InterPro" id="IPR006009">
    <property type="entry name" value="GlcNAc_MurG"/>
</dbReference>
<evidence type="ECO:0000256" key="10">
    <source>
        <dbReference type="HAMAP-Rule" id="MF_00033"/>
    </source>
</evidence>
<comment type="function">
    <text evidence="10">Cell wall formation. Catalyzes the transfer of a GlcNAc subunit on undecaprenyl-pyrophosphoryl-MurNAc-pentapeptide (lipid intermediate I) to form undecaprenyl-pyrophosphoryl-MurNAc-(pentapeptide)GlcNAc (lipid intermediate II).</text>
</comment>
<dbReference type="InterPro" id="IPR004276">
    <property type="entry name" value="GlycoTrans_28_N"/>
</dbReference>
<dbReference type="Pfam" id="PF04101">
    <property type="entry name" value="Glyco_tran_28_C"/>
    <property type="match status" value="1"/>
</dbReference>
<dbReference type="UniPathway" id="UPA00219"/>
<keyword evidence="6 10" id="KW-0573">Peptidoglycan synthesis</keyword>
<feature type="binding site" evidence="10">
    <location>
        <begin position="10"/>
        <end position="12"/>
    </location>
    <ligand>
        <name>UDP-N-acetyl-alpha-D-glucosamine</name>
        <dbReference type="ChEBI" id="CHEBI:57705"/>
    </ligand>
</feature>
<evidence type="ECO:0000313" key="13">
    <source>
        <dbReference type="EMBL" id="VBB06219.1"/>
    </source>
</evidence>
<proteinExistence type="inferred from homology"/>
<dbReference type="Proteomes" id="UP000277811">
    <property type="component" value="Unassembled WGS sequence"/>
</dbReference>